<protein>
    <submittedName>
        <fullName evidence="5">Dipeptide-transport ATP-binding protein ABC transporter DPPD</fullName>
    </submittedName>
</protein>
<dbReference type="CDD" id="cd03257">
    <property type="entry name" value="ABC_NikE_OppD_transporters"/>
    <property type="match status" value="2"/>
</dbReference>
<feature type="domain" description="ABC transporter" evidence="4">
    <location>
        <begin position="269"/>
        <end position="490"/>
    </location>
</feature>
<dbReference type="PANTHER" id="PTHR43776">
    <property type="entry name" value="TRANSPORT ATP-BINDING PROTEIN"/>
    <property type="match status" value="1"/>
</dbReference>
<dbReference type="PANTHER" id="PTHR43776:SF8">
    <property type="entry name" value="ABC TRANSPORTER, ATP-BINDING PROTEIN"/>
    <property type="match status" value="1"/>
</dbReference>
<dbReference type="PROSITE" id="PS50893">
    <property type="entry name" value="ABC_TRANSPORTER_2"/>
    <property type="match status" value="2"/>
</dbReference>
<keyword evidence="1" id="KW-0813">Transport</keyword>
<gene>
    <name evidence="5" type="primary">dppD</name>
    <name evidence="5" type="ORF">BN1047_02307</name>
</gene>
<accession>A0AAV2WJI2</accession>
<dbReference type="InterPro" id="IPR017871">
    <property type="entry name" value="ABC_transporter-like_CS"/>
</dbReference>
<dbReference type="AlphaFoldDB" id="A0AAV2WJI2"/>
<dbReference type="SUPFAM" id="SSF52540">
    <property type="entry name" value="P-loop containing nucleoside triphosphate hydrolases"/>
    <property type="match status" value="2"/>
</dbReference>
<keyword evidence="2" id="KW-0547">Nucleotide-binding</keyword>
<evidence type="ECO:0000256" key="1">
    <source>
        <dbReference type="ARBA" id="ARBA00022448"/>
    </source>
</evidence>
<reference evidence="5" key="1">
    <citation type="submission" date="2014-05" db="EMBL/GenBank/DDBJ databases">
        <authorList>
            <person name="Urmite Genomes"/>
        </authorList>
    </citation>
    <scope>NUCLEOTIDE SEQUENCE</scope>
    <source>
        <strain evidence="5">DSM 44074</strain>
    </source>
</reference>
<dbReference type="GO" id="GO:0055085">
    <property type="term" value="P:transmembrane transport"/>
    <property type="evidence" value="ECO:0007669"/>
    <property type="project" value="UniProtKB-ARBA"/>
</dbReference>
<dbReference type="EMBL" id="LK021338">
    <property type="protein sequence ID" value="CDQ44429.1"/>
    <property type="molecule type" value="Genomic_DNA"/>
</dbReference>
<evidence type="ECO:0000256" key="3">
    <source>
        <dbReference type="ARBA" id="ARBA00022840"/>
    </source>
</evidence>
<evidence type="ECO:0000313" key="6">
    <source>
        <dbReference type="Proteomes" id="UP000028864"/>
    </source>
</evidence>
<proteinExistence type="predicted"/>
<dbReference type="PROSITE" id="PS00211">
    <property type="entry name" value="ABC_TRANSPORTER_1"/>
    <property type="match status" value="2"/>
</dbReference>
<dbReference type="Gene3D" id="3.40.50.300">
    <property type="entry name" value="P-loop containing nucleotide triphosphate hydrolases"/>
    <property type="match status" value="2"/>
</dbReference>
<dbReference type="InterPro" id="IPR003593">
    <property type="entry name" value="AAA+_ATPase"/>
</dbReference>
<dbReference type="InterPro" id="IPR027417">
    <property type="entry name" value="P-loop_NTPase"/>
</dbReference>
<dbReference type="Proteomes" id="UP000028864">
    <property type="component" value="Unassembled WGS sequence"/>
</dbReference>
<dbReference type="InterPro" id="IPR050319">
    <property type="entry name" value="ABC_transp_ATP-bind"/>
</dbReference>
<feature type="domain" description="ABC transporter" evidence="4">
    <location>
        <begin position="9"/>
        <end position="249"/>
    </location>
</feature>
<evidence type="ECO:0000259" key="4">
    <source>
        <dbReference type="PROSITE" id="PS50893"/>
    </source>
</evidence>
<dbReference type="RefSeq" id="WP_036470062.1">
    <property type="nucleotide sequence ID" value="NZ_LK021338.1"/>
</dbReference>
<evidence type="ECO:0000256" key="2">
    <source>
        <dbReference type="ARBA" id="ARBA00022741"/>
    </source>
</evidence>
<keyword evidence="3 5" id="KW-0067">ATP-binding</keyword>
<organism evidence="5 6">
    <name type="scientific">Mycolicibacterium neoaurum</name>
    <name type="common">Mycobacterium neoaurum</name>
    <dbReference type="NCBI Taxonomy" id="1795"/>
    <lineage>
        <taxon>Bacteria</taxon>
        <taxon>Bacillati</taxon>
        <taxon>Actinomycetota</taxon>
        <taxon>Actinomycetes</taxon>
        <taxon>Mycobacteriales</taxon>
        <taxon>Mycobacteriaceae</taxon>
        <taxon>Mycolicibacterium</taxon>
    </lineage>
</organism>
<evidence type="ECO:0000313" key="5">
    <source>
        <dbReference type="EMBL" id="CDQ44429.1"/>
    </source>
</evidence>
<dbReference type="InterPro" id="IPR003439">
    <property type="entry name" value="ABC_transporter-like_ATP-bd"/>
</dbReference>
<sequence>MSVERQDSLRIEGLRVTIAGTEVLHGVSLIVRAGETVAVVGSSGSGKTTLARALVGLHRHHIRVDADRLEVAGEPLRRRRPDGPRVGYVPQDPGNSLNPVYRVGSQLAEALRAHGIRPHHDLIVQRLREVGLDTQRAPAASLARRYPHELSGGQRQRVLIAIALAGRPALIVADEPTSALDATVATRVLDTLVGRSRDGAGLLLITHDLAVAASRADRIVVLDGGRVVEDGGADTVLVSPRSDAARELAAALPGRRRRSPLASGADIALHATGLTKRFGAVHALAEAELTVRRGETVAVVGESGSGKSTLARVLVGLTTHDDGRLTLAGADGGSVRTGRIQLVAQNPFTALDPRWTVERIVAESLWRAVDMDACTRRERVRQVLSEVGLGEQFLTRKPGQLSGGQSQRVAIARALAPRPDIVVLDEAVSALDVVSQAAVLDTLIALQERYGTAMVFITHDLDVARDIGHRIVECRAGRLVEMSHIERARVS</sequence>
<dbReference type="Pfam" id="PF00005">
    <property type="entry name" value="ABC_tran"/>
    <property type="match status" value="2"/>
</dbReference>
<name>A0AAV2WJI2_MYCNE</name>
<reference evidence="5" key="2">
    <citation type="submission" date="2015-09" db="EMBL/GenBank/DDBJ databases">
        <title>Draft genome sequence of Mycobacterium neoaurum DSM 44074.</title>
        <authorList>
            <person name="Croce O."/>
            <person name="Robert C."/>
            <person name="Raoult D."/>
            <person name="Drancourt M."/>
        </authorList>
    </citation>
    <scope>NUCLEOTIDE SEQUENCE</scope>
    <source>
        <strain evidence="5">DSM 44074</strain>
    </source>
</reference>
<dbReference type="GO" id="GO:0005524">
    <property type="term" value="F:ATP binding"/>
    <property type="evidence" value="ECO:0007669"/>
    <property type="project" value="UniProtKB-KW"/>
</dbReference>
<dbReference type="GO" id="GO:0016887">
    <property type="term" value="F:ATP hydrolysis activity"/>
    <property type="evidence" value="ECO:0007669"/>
    <property type="project" value="InterPro"/>
</dbReference>
<dbReference type="SMART" id="SM00382">
    <property type="entry name" value="AAA"/>
    <property type="match status" value="2"/>
</dbReference>